<dbReference type="CDD" id="cd01347">
    <property type="entry name" value="ligand_gated_channel"/>
    <property type="match status" value="1"/>
</dbReference>
<keyword evidence="8" id="KW-0408">Iron</keyword>
<evidence type="ECO:0000256" key="15">
    <source>
        <dbReference type="RuleBase" id="RU003357"/>
    </source>
</evidence>
<dbReference type="Gene3D" id="3.55.50.30">
    <property type="match status" value="1"/>
</dbReference>
<evidence type="ECO:0000256" key="13">
    <source>
        <dbReference type="ARBA" id="ARBA00023237"/>
    </source>
</evidence>
<dbReference type="GO" id="GO:0038023">
    <property type="term" value="F:signaling receptor activity"/>
    <property type="evidence" value="ECO:0007669"/>
    <property type="project" value="InterPro"/>
</dbReference>
<evidence type="ECO:0000256" key="12">
    <source>
        <dbReference type="ARBA" id="ARBA00023170"/>
    </source>
</evidence>
<comment type="similarity">
    <text evidence="2 14 15">Belongs to the TonB-dependent receptor family.</text>
</comment>
<dbReference type="InterPro" id="IPR010105">
    <property type="entry name" value="TonB_sidphr_rcpt"/>
</dbReference>
<evidence type="ECO:0000256" key="14">
    <source>
        <dbReference type="PROSITE-ProRule" id="PRU01360"/>
    </source>
</evidence>
<evidence type="ECO:0000256" key="4">
    <source>
        <dbReference type="ARBA" id="ARBA00022452"/>
    </source>
</evidence>
<evidence type="ECO:0000256" key="3">
    <source>
        <dbReference type="ARBA" id="ARBA00022448"/>
    </source>
</evidence>
<proteinExistence type="inferred from homology"/>
<dbReference type="PANTHER" id="PTHR32552">
    <property type="entry name" value="FERRICHROME IRON RECEPTOR-RELATED"/>
    <property type="match status" value="1"/>
</dbReference>
<dbReference type="NCBIfam" id="TIGR01783">
    <property type="entry name" value="TonB-siderophor"/>
    <property type="match status" value="1"/>
</dbReference>
<evidence type="ECO:0000256" key="16">
    <source>
        <dbReference type="SAM" id="SignalP"/>
    </source>
</evidence>
<dbReference type="InterPro" id="IPR036942">
    <property type="entry name" value="Beta-barrel_TonB_sf"/>
</dbReference>
<keyword evidence="19" id="KW-1185">Reference proteome</keyword>
<dbReference type="Pfam" id="PF00593">
    <property type="entry name" value="TonB_dep_Rec_b-barrel"/>
    <property type="match status" value="1"/>
</dbReference>
<reference evidence="18 19" key="1">
    <citation type="submission" date="2019-08" db="EMBL/GenBank/DDBJ databases">
        <title>Amphibian skin-associated Pigmentiphaga: genome sequence and occurrence across geography and hosts.</title>
        <authorList>
            <person name="Bletz M.C."/>
            <person name="Bunk B."/>
            <person name="Sproeer C."/>
            <person name="Biwer P."/>
            <person name="Reiter S."/>
            <person name="Rabemananjara F.C.E."/>
            <person name="Schulz S."/>
            <person name="Overmann J."/>
            <person name="Vences M."/>
        </authorList>
    </citation>
    <scope>NUCLEOTIDE SEQUENCE [LARGE SCALE GENOMIC DNA]</scope>
    <source>
        <strain evidence="18 19">Mada1488</strain>
    </source>
</reference>
<evidence type="ECO:0000256" key="10">
    <source>
        <dbReference type="ARBA" id="ARBA00023077"/>
    </source>
</evidence>
<dbReference type="OrthoDB" id="183532at2"/>
<dbReference type="GO" id="GO:0015891">
    <property type="term" value="P:siderophore transport"/>
    <property type="evidence" value="ECO:0007669"/>
    <property type="project" value="InterPro"/>
</dbReference>
<evidence type="ECO:0000259" key="17">
    <source>
        <dbReference type="SMART" id="SM00965"/>
    </source>
</evidence>
<keyword evidence="10 15" id="KW-0798">TonB box</keyword>
<keyword evidence="3 14" id="KW-0813">Transport</keyword>
<evidence type="ECO:0000256" key="11">
    <source>
        <dbReference type="ARBA" id="ARBA00023136"/>
    </source>
</evidence>
<dbReference type="InterPro" id="IPR039426">
    <property type="entry name" value="TonB-dep_rcpt-like"/>
</dbReference>
<keyword evidence="9" id="KW-0406">Ion transport</keyword>
<dbReference type="Gene3D" id="2.40.170.20">
    <property type="entry name" value="TonB-dependent receptor, beta-barrel domain"/>
    <property type="match status" value="1"/>
</dbReference>
<accession>A0A5C0B5I1</accession>
<dbReference type="PROSITE" id="PS52016">
    <property type="entry name" value="TONB_DEPENDENT_REC_3"/>
    <property type="match status" value="1"/>
</dbReference>
<name>A0A5C0B5I1_9BURK</name>
<dbReference type="Gene3D" id="2.170.130.10">
    <property type="entry name" value="TonB-dependent receptor, plug domain"/>
    <property type="match status" value="1"/>
</dbReference>
<dbReference type="PANTHER" id="PTHR32552:SF68">
    <property type="entry name" value="FERRICHROME OUTER MEMBRANE TRANSPORTER_PHAGE RECEPTOR"/>
    <property type="match status" value="1"/>
</dbReference>
<dbReference type="InterPro" id="IPR037066">
    <property type="entry name" value="Plug_dom_sf"/>
</dbReference>
<dbReference type="KEGG" id="pacr:FXN63_19685"/>
<evidence type="ECO:0000256" key="6">
    <source>
        <dbReference type="ARBA" id="ARBA00022692"/>
    </source>
</evidence>
<sequence length="780" mass="85097">MNPRACVVPVVSAAVACLAVFAAPSQAQTVASFEISLSAQPLGDALNELARQTRLQLIVRPELVAGKTTAAVSGRLTARQALDRVLAGSGLTASLDGGTAIISAAPAALSGGRVLSEVVVTGSGKEPINVSPPGYIALRGATATKTDTPLTEIPQSISVITRDQMEVQAIQTVEQSLRYTAGVLTEITGYDLRYASLNIRGFDASLYRDGLRLFRTGTYGDWLADPQGIERVEVLKGPSAMLYGQGGPGGLVNQVSKRPVAEAINDVGLSVGNHQRYQTNFDFGRAINQDATVMFRVNGLVRDSKTQTDHSQDNRVFIAPSLTWKLTDDTTLTLLADHTRDRMTPKSWWPNQSLLLNYAEGRIPVDRFAGEPDFDRYDRDMSSAGYLLEHRVDNSLVLRQNLRHARYDLDYQHVYATAMGRDNRTATRASLISNSSSRATTVDTHLQKNFGTGPLQHQVLVGVDYQDFSGVENIGFGTAPSLDVFNPVYGRSFVRPVTTRNTAELSQFGVYIQDQIKIDRWIINAGLRHDRADTERGAGTATASAKDSKNSGSAGVLYRFDSGFSPYVSYATSFAPVVGTNYGSAPKPETAKQVELGLKYQPPGSDSFMTASLFDMSKQNVTTVDAGNPLLRTQTGEVRSRGLELEAKTRIGQGLDLIASYTWLDAWVSKSNDAAELGKRPFQTARNTAKLWVDYAFQHEAMRGWGIGGGVRRVGPTVADTYNRYFNEGYTLFDAALHYNRGNLRFALNVANLTDRVTTANRAQFYGQDRTITATVGYRW</sequence>
<keyword evidence="6 14" id="KW-0812">Transmembrane</keyword>
<feature type="chain" id="PRO_5022984988" evidence="16">
    <location>
        <begin position="28"/>
        <end position="780"/>
    </location>
</feature>
<gene>
    <name evidence="18" type="ORF">FXN63_19685</name>
</gene>
<evidence type="ECO:0000256" key="7">
    <source>
        <dbReference type="ARBA" id="ARBA00022729"/>
    </source>
</evidence>
<dbReference type="Pfam" id="PF07715">
    <property type="entry name" value="Plug"/>
    <property type="match status" value="1"/>
</dbReference>
<dbReference type="SMART" id="SM00965">
    <property type="entry name" value="STN"/>
    <property type="match status" value="1"/>
</dbReference>
<dbReference type="InterPro" id="IPR012910">
    <property type="entry name" value="Plug_dom"/>
</dbReference>
<dbReference type="FunFam" id="2.170.130.10:FF:000001">
    <property type="entry name" value="Catecholate siderophore TonB-dependent receptor"/>
    <property type="match status" value="1"/>
</dbReference>
<evidence type="ECO:0000256" key="9">
    <source>
        <dbReference type="ARBA" id="ARBA00023065"/>
    </source>
</evidence>
<dbReference type="InterPro" id="IPR011662">
    <property type="entry name" value="Secretin/TonB_short_N"/>
</dbReference>
<dbReference type="SUPFAM" id="SSF56935">
    <property type="entry name" value="Porins"/>
    <property type="match status" value="1"/>
</dbReference>
<dbReference type="AlphaFoldDB" id="A0A5C0B5I1"/>
<feature type="signal peptide" evidence="16">
    <location>
        <begin position="1"/>
        <end position="27"/>
    </location>
</feature>
<evidence type="ECO:0000256" key="2">
    <source>
        <dbReference type="ARBA" id="ARBA00009810"/>
    </source>
</evidence>
<evidence type="ECO:0000256" key="8">
    <source>
        <dbReference type="ARBA" id="ARBA00023004"/>
    </source>
</evidence>
<keyword evidence="5" id="KW-0410">Iron transport</keyword>
<protein>
    <submittedName>
        <fullName evidence="18">TonB-dependent siderophore receptor</fullName>
    </submittedName>
</protein>
<dbReference type="Pfam" id="PF07660">
    <property type="entry name" value="STN"/>
    <property type="match status" value="1"/>
</dbReference>
<dbReference type="InterPro" id="IPR000531">
    <property type="entry name" value="Beta-barrel_TonB"/>
</dbReference>
<evidence type="ECO:0000256" key="5">
    <source>
        <dbReference type="ARBA" id="ARBA00022496"/>
    </source>
</evidence>
<feature type="domain" description="Secretin/TonB short N-terminal" evidence="17">
    <location>
        <begin position="55"/>
        <end position="105"/>
    </location>
</feature>
<evidence type="ECO:0000313" key="18">
    <source>
        <dbReference type="EMBL" id="QEI07807.1"/>
    </source>
</evidence>
<dbReference type="PROSITE" id="PS51257">
    <property type="entry name" value="PROKAR_LIPOPROTEIN"/>
    <property type="match status" value="1"/>
</dbReference>
<evidence type="ECO:0000256" key="1">
    <source>
        <dbReference type="ARBA" id="ARBA00004571"/>
    </source>
</evidence>
<keyword evidence="11 14" id="KW-0472">Membrane</keyword>
<keyword evidence="12 18" id="KW-0675">Receptor</keyword>
<keyword evidence="4 14" id="KW-1134">Transmembrane beta strand</keyword>
<organism evidence="18 19">
    <name type="scientific">Pigmentiphaga aceris</name>
    <dbReference type="NCBI Taxonomy" id="1940612"/>
    <lineage>
        <taxon>Bacteria</taxon>
        <taxon>Pseudomonadati</taxon>
        <taxon>Pseudomonadota</taxon>
        <taxon>Betaproteobacteria</taxon>
        <taxon>Burkholderiales</taxon>
        <taxon>Alcaligenaceae</taxon>
        <taxon>Pigmentiphaga</taxon>
    </lineage>
</organism>
<keyword evidence="7 16" id="KW-0732">Signal</keyword>
<evidence type="ECO:0000313" key="19">
    <source>
        <dbReference type="Proteomes" id="UP000325161"/>
    </source>
</evidence>
<dbReference type="FunFam" id="2.40.170.20:FF:000005">
    <property type="entry name" value="TonB-dependent siderophore receptor"/>
    <property type="match status" value="1"/>
</dbReference>
<dbReference type="GO" id="GO:0009279">
    <property type="term" value="C:cell outer membrane"/>
    <property type="evidence" value="ECO:0007669"/>
    <property type="project" value="UniProtKB-SubCell"/>
</dbReference>
<comment type="subcellular location">
    <subcellularLocation>
        <location evidence="1 14">Cell outer membrane</location>
        <topology evidence="1 14">Multi-pass membrane protein</topology>
    </subcellularLocation>
</comment>
<dbReference type="GO" id="GO:0015344">
    <property type="term" value="F:siderophore uptake transmembrane transporter activity"/>
    <property type="evidence" value="ECO:0007669"/>
    <property type="project" value="TreeGrafter"/>
</dbReference>
<dbReference type="Proteomes" id="UP000325161">
    <property type="component" value="Chromosome"/>
</dbReference>
<dbReference type="EMBL" id="CP043046">
    <property type="protein sequence ID" value="QEI07807.1"/>
    <property type="molecule type" value="Genomic_DNA"/>
</dbReference>
<keyword evidence="13 14" id="KW-0998">Cell outer membrane</keyword>